<feature type="chain" id="PRO_5021821707" evidence="1">
    <location>
        <begin position="22"/>
        <end position="160"/>
    </location>
</feature>
<organism evidence="2 3">
    <name type="scientific">Mucilaginibacter frigoritolerans</name>
    <dbReference type="NCBI Taxonomy" id="652788"/>
    <lineage>
        <taxon>Bacteria</taxon>
        <taxon>Pseudomonadati</taxon>
        <taxon>Bacteroidota</taxon>
        <taxon>Sphingobacteriia</taxon>
        <taxon>Sphingobacteriales</taxon>
        <taxon>Sphingobacteriaceae</taxon>
        <taxon>Mucilaginibacter</taxon>
    </lineage>
</organism>
<dbReference type="OrthoDB" id="982482at2"/>
<dbReference type="Pfam" id="PF14109">
    <property type="entry name" value="GldH_lipo"/>
    <property type="match status" value="1"/>
</dbReference>
<keyword evidence="3" id="KW-1185">Reference proteome</keyword>
<dbReference type="AlphaFoldDB" id="A0A562UCD9"/>
<accession>A0A562UCD9</accession>
<evidence type="ECO:0000313" key="2">
    <source>
        <dbReference type="EMBL" id="TWJ03468.1"/>
    </source>
</evidence>
<dbReference type="EMBL" id="VLLI01000002">
    <property type="protein sequence ID" value="TWJ03468.1"/>
    <property type="molecule type" value="Genomic_DNA"/>
</dbReference>
<comment type="caution">
    <text evidence="2">The sequence shown here is derived from an EMBL/GenBank/DDBJ whole genome shotgun (WGS) entry which is preliminary data.</text>
</comment>
<dbReference type="RefSeq" id="WP_144910206.1">
    <property type="nucleotide sequence ID" value="NZ_VLLI01000002.1"/>
</dbReference>
<sequence>MKRVFKLFLLPAFAAILLSQSGCTDKGAVIDQHNMVPDHDWTYLNKFSFNFKIDDEKSAYNVYMNLRVTSSYKYSNMFVLITQTGPDKKPKVKRYELKLASKSGEWLGTGSGNLYNYQLSFLTNYKFPVKGNYTFTIEQNMRDNPLHEVSDVGLRVEKVQ</sequence>
<evidence type="ECO:0000256" key="1">
    <source>
        <dbReference type="SAM" id="SignalP"/>
    </source>
</evidence>
<evidence type="ECO:0000313" key="3">
    <source>
        <dbReference type="Proteomes" id="UP000317010"/>
    </source>
</evidence>
<protein>
    <submittedName>
        <fullName evidence="2">Gliding motility-associated lipoprotein GldH</fullName>
    </submittedName>
</protein>
<gene>
    <name evidence="2" type="ORF">JN11_01011</name>
</gene>
<keyword evidence="2" id="KW-0449">Lipoprotein</keyword>
<reference evidence="2 3" key="1">
    <citation type="submission" date="2019-07" db="EMBL/GenBank/DDBJ databases">
        <title>Genomic Encyclopedia of Archaeal and Bacterial Type Strains, Phase II (KMG-II): from individual species to whole genera.</title>
        <authorList>
            <person name="Goeker M."/>
        </authorList>
    </citation>
    <scope>NUCLEOTIDE SEQUENCE [LARGE SCALE GENOMIC DNA]</scope>
    <source>
        <strain evidence="2 3">ATCC BAA-1854</strain>
    </source>
</reference>
<feature type="signal peptide" evidence="1">
    <location>
        <begin position="1"/>
        <end position="21"/>
    </location>
</feature>
<proteinExistence type="predicted"/>
<dbReference type="InterPro" id="IPR020018">
    <property type="entry name" value="Motility-assoc_lipoprot_GldH"/>
</dbReference>
<dbReference type="Proteomes" id="UP000317010">
    <property type="component" value="Unassembled WGS sequence"/>
</dbReference>
<name>A0A562UCD9_9SPHI</name>
<dbReference type="NCBIfam" id="TIGR03511">
    <property type="entry name" value="GldH_lipo"/>
    <property type="match status" value="1"/>
</dbReference>
<keyword evidence="1" id="KW-0732">Signal</keyword>